<evidence type="ECO:0000256" key="5">
    <source>
        <dbReference type="ARBA" id="ARBA00047278"/>
    </source>
</evidence>
<keyword evidence="7" id="KW-0175">Coiled coil</keyword>
<gene>
    <name evidence="9" type="ORF">TSIB3V08_LOCUS4040</name>
</gene>
<evidence type="ECO:0000256" key="1">
    <source>
        <dbReference type="ARBA" id="ARBA00022603"/>
    </source>
</evidence>
<feature type="coiled-coil region" evidence="7">
    <location>
        <begin position="175"/>
        <end position="202"/>
    </location>
</feature>
<feature type="region of interest" description="Disordered" evidence="8">
    <location>
        <begin position="206"/>
        <end position="227"/>
    </location>
</feature>
<feature type="compositionally biased region" description="Basic and acidic residues" evidence="8">
    <location>
        <begin position="206"/>
        <end position="226"/>
    </location>
</feature>
<dbReference type="InterPro" id="IPR010280">
    <property type="entry name" value="U5_MeTrfase_fam"/>
</dbReference>
<evidence type="ECO:0000313" key="9">
    <source>
        <dbReference type="EMBL" id="CAD7259844.1"/>
    </source>
</evidence>
<keyword evidence="3 6" id="KW-0949">S-adenosyl-L-methionine</keyword>
<comment type="catalytic activity">
    <reaction evidence="5">
        <text>uridine(54) in tRNA + S-adenosyl-L-methionine = 5-methyluridine(54) in tRNA + S-adenosyl-L-homocysteine + H(+)</text>
        <dbReference type="Rhea" id="RHEA:42712"/>
        <dbReference type="Rhea" id="RHEA-COMP:10167"/>
        <dbReference type="Rhea" id="RHEA-COMP:10193"/>
        <dbReference type="ChEBI" id="CHEBI:15378"/>
        <dbReference type="ChEBI" id="CHEBI:57856"/>
        <dbReference type="ChEBI" id="CHEBI:59789"/>
        <dbReference type="ChEBI" id="CHEBI:65315"/>
        <dbReference type="ChEBI" id="CHEBI:74447"/>
        <dbReference type="EC" id="2.1.1.35"/>
    </reaction>
    <physiologicalReaction direction="left-to-right" evidence="5">
        <dbReference type="Rhea" id="RHEA:42713"/>
    </physiologicalReaction>
</comment>
<dbReference type="GO" id="GO:0032259">
    <property type="term" value="P:methylation"/>
    <property type="evidence" value="ECO:0007669"/>
    <property type="project" value="UniProtKB-KW"/>
</dbReference>
<comment type="similarity">
    <text evidence="6">Belongs to the class I-like SAM-binding methyltransferase superfamily. RNA M5U methyltransferase family.</text>
</comment>
<evidence type="ECO:0000256" key="8">
    <source>
        <dbReference type="SAM" id="MobiDB-lite"/>
    </source>
</evidence>
<dbReference type="GO" id="GO:0030697">
    <property type="term" value="F:tRNA (uracil(54)-C5)-methyltransferase activity, S-adenosyl methionine-dependent"/>
    <property type="evidence" value="ECO:0007669"/>
    <property type="project" value="UniProtKB-EC"/>
</dbReference>
<feature type="binding site" evidence="6">
    <location>
        <position position="663"/>
    </location>
    <ligand>
        <name>S-adenosyl-L-methionine</name>
        <dbReference type="ChEBI" id="CHEBI:59789"/>
    </ligand>
</feature>
<evidence type="ECO:0000256" key="7">
    <source>
        <dbReference type="SAM" id="Coils"/>
    </source>
</evidence>
<dbReference type="GO" id="GO:0003723">
    <property type="term" value="F:RNA binding"/>
    <property type="evidence" value="ECO:0007669"/>
    <property type="project" value="TreeGrafter"/>
</dbReference>
<evidence type="ECO:0000256" key="2">
    <source>
        <dbReference type="ARBA" id="ARBA00022679"/>
    </source>
</evidence>
<keyword evidence="1 6" id="KW-0489">Methyltransferase</keyword>
<dbReference type="SUPFAM" id="SSF53335">
    <property type="entry name" value="S-adenosyl-L-methionine-dependent methyltransferases"/>
    <property type="match status" value="1"/>
</dbReference>
<organism evidence="9">
    <name type="scientific">Timema shepardi</name>
    <name type="common">Walking stick</name>
    <dbReference type="NCBI Taxonomy" id="629360"/>
    <lineage>
        <taxon>Eukaryota</taxon>
        <taxon>Metazoa</taxon>
        <taxon>Ecdysozoa</taxon>
        <taxon>Arthropoda</taxon>
        <taxon>Hexapoda</taxon>
        <taxon>Insecta</taxon>
        <taxon>Pterygota</taxon>
        <taxon>Neoptera</taxon>
        <taxon>Polyneoptera</taxon>
        <taxon>Phasmatodea</taxon>
        <taxon>Timematodea</taxon>
        <taxon>Timematoidea</taxon>
        <taxon>Timematidae</taxon>
        <taxon>Timema</taxon>
    </lineage>
</organism>
<evidence type="ECO:0000256" key="3">
    <source>
        <dbReference type="ARBA" id="ARBA00022691"/>
    </source>
</evidence>
<dbReference type="InterPro" id="IPR045850">
    <property type="entry name" value="TRM2_met"/>
</dbReference>
<dbReference type="Gene3D" id="2.40.50.1070">
    <property type="match status" value="1"/>
</dbReference>
<name>A0A7R9ATH0_TIMSH</name>
<reference evidence="9" key="1">
    <citation type="submission" date="2020-11" db="EMBL/GenBank/DDBJ databases">
        <authorList>
            <person name="Tran Van P."/>
        </authorList>
    </citation>
    <scope>NUCLEOTIDE SEQUENCE</scope>
</reference>
<comment type="caution">
    <text evidence="6">Lacks conserved residue(s) required for the propagation of feature annotation.</text>
</comment>
<accession>A0A7R9ATH0</accession>
<dbReference type="AlphaFoldDB" id="A0A7R9ATH0"/>
<dbReference type="EC" id="2.1.1.35" evidence="4"/>
<evidence type="ECO:0000256" key="4">
    <source>
        <dbReference type="ARBA" id="ARBA00033763"/>
    </source>
</evidence>
<protein>
    <recommendedName>
        <fullName evidence="4">tRNA (uracil(54)-C(5))-methyltransferase</fullName>
        <ecNumber evidence="4">2.1.1.35</ecNumber>
    </recommendedName>
</protein>
<proteinExistence type="inferred from homology"/>
<dbReference type="PANTHER" id="PTHR45904:SF2">
    <property type="entry name" value="TRNA (URACIL-5-)-METHYLTRANSFERASE HOMOLOG A"/>
    <property type="match status" value="1"/>
</dbReference>
<sequence>MATVTEEPAVKEEAVIDGPEEAEEETLASIKQELDELMAKLDSGTELGADLEADLEKVKELTEKMKTLAEVTDAAQTSEPEQLTVHVGVISTDNSNTSLTGSSPGKAELAHLGDWARRRAHVNRFESTGLAEEQDLVDEEKPTIENENRPTPPWWTLECRRAINARRNAMRSFSKNATQENLENFRKMRHEARNVIRQAQEIWKEKRAEAGGDDADKSKSGADGTKETGWGLAEKGFTHCIRVKGLHPRYIKDLRLLIQNVIGMGLVKFVPAPRNSVYVGISFSTKEHLDEAIKILSDSPLGLKLQIETPDGEIIAGGSLEGSEQTDPMILLQDALQDGGPTSEEEYQKQIEWKEQVTTNSLRTLSQVLEREITVVMKDRTEGFLWKMEKLRPCPLTETLSDRYQTFSGVDDATGQADLGYRAFGSNVTSRVVRSPHVRKVVEVMKHFMLSSGKELYNHQDKSGFWLSLVVRSNYAGEIMLLVTVRTKGEEEANKEFDIFKPRFEEYFGEGGAGSDCNIVSIHMKASYQHTRALVKHMYGTEYLEEMAAGLRVQIFNKTYFWSNPIGVNLLCETIAEAMELTDETGVVELGCSTGIIGMYIAKRCKTVFELDKLGTSLGQAKSNAKLNEIENMQFVECNNFDTLPSHIKTMLKGYKRVCALLNDTSNNARTTVEMLLIRHLQAVERVIYVMMVNKDCVRNILALCNPEGGTPFVIVKVIPLDITPSIIHSEVVVVLARPKVLPGLTEVITPKPGPPITAPEKSQNYWKYGAATGSKRKWWDSNQNAGGGEKGRSGKRKNAGWGNAPALNNSRYNRPGQGLTGIGSRIQMALTQTLQGIPLGAAVDPNAAVKLEEVIVSAIKKAGVLDKGPNMGGGGVGCGGWGGNYGNYSGYPAGNGYGFQGPPSAGGGGYGGYNMSGAGYNNTWRGYGNTGQGWGSGGGAGGQMGWGNPSGNATQSWGTGTGTWRSGAGTGIGNNMGQGGPRYNY</sequence>
<dbReference type="EMBL" id="OC001406">
    <property type="protein sequence ID" value="CAD7259844.1"/>
    <property type="molecule type" value="Genomic_DNA"/>
</dbReference>
<evidence type="ECO:0000256" key="6">
    <source>
        <dbReference type="PROSITE-ProRule" id="PRU01024"/>
    </source>
</evidence>
<dbReference type="PROSITE" id="PS51687">
    <property type="entry name" value="SAM_MT_RNA_M5U"/>
    <property type="match status" value="1"/>
</dbReference>
<dbReference type="PANTHER" id="PTHR45904">
    <property type="entry name" value="TRNA (URACIL-5-)-METHYLTRANSFERASE"/>
    <property type="match status" value="1"/>
</dbReference>
<feature type="region of interest" description="Disordered" evidence="8">
    <location>
        <begin position="1"/>
        <end position="26"/>
    </location>
</feature>
<feature type="region of interest" description="Disordered" evidence="8">
    <location>
        <begin position="778"/>
        <end position="819"/>
    </location>
</feature>
<dbReference type="GO" id="GO:0006396">
    <property type="term" value="P:RNA processing"/>
    <property type="evidence" value="ECO:0007669"/>
    <property type="project" value="InterPro"/>
</dbReference>
<dbReference type="Gene3D" id="3.40.50.150">
    <property type="entry name" value="Vaccinia Virus protein VP39"/>
    <property type="match status" value="1"/>
</dbReference>
<dbReference type="InterPro" id="IPR029063">
    <property type="entry name" value="SAM-dependent_MTases_sf"/>
</dbReference>
<keyword evidence="2 6" id="KW-0808">Transferase</keyword>
<feature type="binding site" evidence="6">
    <location>
        <position position="612"/>
    </location>
    <ligand>
        <name>S-adenosyl-L-methionine</name>
        <dbReference type="ChEBI" id="CHEBI:59789"/>
    </ligand>
</feature>